<feature type="domain" description="Phosphoribosyltransferase" evidence="11">
    <location>
        <begin position="46"/>
        <end position="189"/>
    </location>
</feature>
<evidence type="ECO:0000256" key="4">
    <source>
        <dbReference type="ARBA" id="ARBA00008391"/>
    </source>
</evidence>
<evidence type="ECO:0000256" key="3">
    <source>
        <dbReference type="ARBA" id="ARBA00004659"/>
    </source>
</evidence>
<comment type="similarity">
    <text evidence="4">Belongs to the purine/pyrimidine phosphoribosyltransferase family.</text>
</comment>
<dbReference type="Proteomes" id="UP000041254">
    <property type="component" value="Unassembled WGS sequence"/>
</dbReference>
<name>A0A0G4EV99_VITBC</name>
<dbReference type="PANTHER" id="PTHR11776">
    <property type="entry name" value="ADENINE PHOSPHORIBOSYLTRANSFERASE"/>
    <property type="match status" value="1"/>
</dbReference>
<comment type="pathway">
    <text evidence="3">Purine metabolism; AMP biosynthesis via salvage pathway; AMP from adenine: step 1/1.</text>
</comment>
<evidence type="ECO:0000256" key="10">
    <source>
        <dbReference type="ARBA" id="ARBA00022726"/>
    </source>
</evidence>
<dbReference type="OMA" id="CCACTAI"/>
<dbReference type="NCBIfam" id="NF002636">
    <property type="entry name" value="PRK02304.1-5"/>
    <property type="match status" value="1"/>
</dbReference>
<dbReference type="VEuPathDB" id="CryptoDB:Vbra_13499"/>
<dbReference type="GO" id="GO:0005737">
    <property type="term" value="C:cytoplasm"/>
    <property type="evidence" value="ECO:0007669"/>
    <property type="project" value="UniProtKB-SubCell"/>
</dbReference>
<comment type="subunit">
    <text evidence="5">Homodimer.</text>
</comment>
<dbReference type="PANTHER" id="PTHR11776:SF7">
    <property type="entry name" value="PHOSPHORIBOSYLTRANSFERASE DOMAIN-CONTAINING PROTEIN"/>
    <property type="match status" value="1"/>
</dbReference>
<organism evidence="12 13">
    <name type="scientific">Vitrella brassicaformis (strain CCMP3155)</name>
    <dbReference type="NCBI Taxonomy" id="1169540"/>
    <lineage>
        <taxon>Eukaryota</taxon>
        <taxon>Sar</taxon>
        <taxon>Alveolata</taxon>
        <taxon>Colpodellida</taxon>
        <taxon>Vitrellaceae</taxon>
        <taxon>Vitrella</taxon>
    </lineage>
</organism>
<evidence type="ECO:0000256" key="6">
    <source>
        <dbReference type="ARBA" id="ARBA00011893"/>
    </source>
</evidence>
<gene>
    <name evidence="12" type="ORF">Vbra_13499</name>
</gene>
<reference evidence="12 13" key="1">
    <citation type="submission" date="2014-11" db="EMBL/GenBank/DDBJ databases">
        <authorList>
            <person name="Zhu J."/>
            <person name="Qi W."/>
            <person name="Song R."/>
        </authorList>
    </citation>
    <scope>NUCLEOTIDE SEQUENCE [LARGE SCALE GENOMIC DNA]</scope>
</reference>
<keyword evidence="10" id="KW-0660">Purine salvage</keyword>
<evidence type="ECO:0000256" key="9">
    <source>
        <dbReference type="ARBA" id="ARBA00022679"/>
    </source>
</evidence>
<dbReference type="EMBL" id="CDMY01000320">
    <property type="protein sequence ID" value="CEM02190.1"/>
    <property type="molecule type" value="Genomic_DNA"/>
</dbReference>
<dbReference type="EC" id="2.4.2.7" evidence="6"/>
<dbReference type="STRING" id="1169540.A0A0G4EV99"/>
<accession>A0A0G4EV99</accession>
<evidence type="ECO:0000256" key="5">
    <source>
        <dbReference type="ARBA" id="ARBA00011738"/>
    </source>
</evidence>
<evidence type="ECO:0000256" key="1">
    <source>
        <dbReference type="ARBA" id="ARBA00000868"/>
    </source>
</evidence>
<dbReference type="InterPro" id="IPR050120">
    <property type="entry name" value="Adenine_PRTase"/>
</dbReference>
<dbReference type="Gene3D" id="3.40.50.2020">
    <property type="match status" value="1"/>
</dbReference>
<dbReference type="AlphaFoldDB" id="A0A0G4EV99"/>
<dbReference type="InParanoid" id="A0A0G4EV99"/>
<proteinExistence type="inferred from homology"/>
<dbReference type="GO" id="GO:0003999">
    <property type="term" value="F:adenine phosphoribosyltransferase activity"/>
    <property type="evidence" value="ECO:0007669"/>
    <property type="project" value="UniProtKB-EC"/>
</dbReference>
<keyword evidence="13" id="KW-1185">Reference proteome</keyword>
<dbReference type="InterPro" id="IPR000836">
    <property type="entry name" value="PRTase_dom"/>
</dbReference>
<evidence type="ECO:0000256" key="2">
    <source>
        <dbReference type="ARBA" id="ARBA00004496"/>
    </source>
</evidence>
<evidence type="ECO:0000259" key="11">
    <source>
        <dbReference type="Pfam" id="PF00156"/>
    </source>
</evidence>
<dbReference type="GO" id="GO:0006166">
    <property type="term" value="P:purine ribonucleoside salvage"/>
    <property type="evidence" value="ECO:0007669"/>
    <property type="project" value="UniProtKB-KW"/>
</dbReference>
<evidence type="ECO:0000256" key="7">
    <source>
        <dbReference type="ARBA" id="ARBA00022490"/>
    </source>
</evidence>
<comment type="catalytic activity">
    <reaction evidence="1">
        <text>AMP + diphosphate = 5-phospho-alpha-D-ribose 1-diphosphate + adenine</text>
        <dbReference type="Rhea" id="RHEA:16609"/>
        <dbReference type="ChEBI" id="CHEBI:16708"/>
        <dbReference type="ChEBI" id="CHEBI:33019"/>
        <dbReference type="ChEBI" id="CHEBI:58017"/>
        <dbReference type="ChEBI" id="CHEBI:456215"/>
        <dbReference type="EC" id="2.4.2.7"/>
    </reaction>
</comment>
<protein>
    <recommendedName>
        <fullName evidence="6">adenine phosphoribosyltransferase</fullName>
        <ecNumber evidence="6">2.4.2.7</ecNumber>
    </recommendedName>
</protein>
<evidence type="ECO:0000313" key="13">
    <source>
        <dbReference type="Proteomes" id="UP000041254"/>
    </source>
</evidence>
<keyword evidence="8" id="KW-0328">Glycosyltransferase</keyword>
<keyword evidence="7" id="KW-0963">Cytoplasm</keyword>
<comment type="subcellular location">
    <subcellularLocation>
        <location evidence="2">Cytoplasm</location>
    </subcellularLocation>
</comment>
<sequence>MAPRVIEVEPSFFRLDPDDEQVQEIAKCLPGFDFKGVPAFFDVGGIVTQPDTFQRVIDLFVQRYNSDPSQHRITKVAGFEARGFVFGPPIALALKVPFVMLRKKGKLPGPVMMYEYETEYSQDNLCCACTAIKEGQLAAHMHNAPIHRVWLPGDRVLLIDDLLATGGTLIAGAKLVQGLGGEVVECCLVTVIEGLKGWRRFHEAIKEIPIFTLVDCARTPSMPEGSTASYTVEMHSEEARCIRDAVKDADSRSVLIKSDGGSYTTGIPGADGKYNERYLEEAVEDTVETQLEKDR</sequence>
<evidence type="ECO:0000256" key="8">
    <source>
        <dbReference type="ARBA" id="ARBA00022676"/>
    </source>
</evidence>
<evidence type="ECO:0000313" key="12">
    <source>
        <dbReference type="EMBL" id="CEM02190.1"/>
    </source>
</evidence>
<dbReference type="SUPFAM" id="SSF53271">
    <property type="entry name" value="PRTase-like"/>
    <property type="match status" value="1"/>
</dbReference>
<dbReference type="Pfam" id="PF00156">
    <property type="entry name" value="Pribosyltran"/>
    <property type="match status" value="1"/>
</dbReference>
<keyword evidence="9" id="KW-0808">Transferase</keyword>
<dbReference type="OrthoDB" id="363185at2759"/>
<dbReference type="CDD" id="cd06223">
    <property type="entry name" value="PRTases_typeI"/>
    <property type="match status" value="1"/>
</dbReference>
<dbReference type="InterPro" id="IPR029057">
    <property type="entry name" value="PRTase-like"/>
</dbReference>